<evidence type="ECO:0000313" key="2">
    <source>
        <dbReference type="Proteomes" id="UP000230886"/>
    </source>
</evidence>
<dbReference type="EMBL" id="NOVD01000032">
    <property type="protein sequence ID" value="PCK24343.1"/>
    <property type="molecule type" value="Genomic_DNA"/>
</dbReference>
<reference evidence="1 2" key="1">
    <citation type="submission" date="2017-07" db="EMBL/GenBank/DDBJ databases">
        <title>Draft sequence of Rhodococcus enclensis 23b-28.</title>
        <authorList>
            <person name="Besaury L."/>
            <person name="Sancelme M."/>
            <person name="Amato P."/>
            <person name="Lallement A."/>
            <person name="Delort A.-M."/>
        </authorList>
    </citation>
    <scope>NUCLEOTIDE SEQUENCE [LARGE SCALE GENOMIC DNA]</scope>
    <source>
        <strain evidence="1 2">23b-28</strain>
    </source>
</reference>
<proteinExistence type="predicted"/>
<accession>A0A2A5J496</accession>
<dbReference type="AlphaFoldDB" id="A0A069J919"/>
<gene>
    <name evidence="1" type="ORF">CHR55_26525</name>
</gene>
<accession>A0A069J919</accession>
<protein>
    <submittedName>
        <fullName evidence="1">Uncharacterized protein</fullName>
    </submittedName>
</protein>
<sequence>MQLISTDPDYSGYVDEVRRYRTDAAGVLYAAVVLVANGRWYSGMAAVDVRADLLHTVRAA</sequence>
<organism evidence="1 2">
    <name type="scientific">Rhodococcus qingshengii</name>
    <dbReference type="NCBI Taxonomy" id="334542"/>
    <lineage>
        <taxon>Bacteria</taxon>
        <taxon>Bacillati</taxon>
        <taxon>Actinomycetota</taxon>
        <taxon>Actinomycetes</taxon>
        <taxon>Mycobacteriales</taxon>
        <taxon>Nocardiaceae</taxon>
        <taxon>Rhodococcus</taxon>
        <taxon>Rhodococcus erythropolis group</taxon>
    </lineage>
</organism>
<name>A0A069J919_RHOSG</name>
<evidence type="ECO:0000313" key="1">
    <source>
        <dbReference type="EMBL" id="PCK24343.1"/>
    </source>
</evidence>
<comment type="caution">
    <text evidence="1">The sequence shown here is derived from an EMBL/GenBank/DDBJ whole genome shotgun (WGS) entry which is preliminary data.</text>
</comment>
<dbReference type="Proteomes" id="UP000230886">
    <property type="component" value="Unassembled WGS sequence"/>
</dbReference>
<dbReference type="RefSeq" id="WP_042925465.1">
    <property type="nucleotide sequence ID" value="NZ_JAKEDO010000022.1"/>
</dbReference>